<comment type="caution">
    <text evidence="2">The sequence shown here is derived from an EMBL/GenBank/DDBJ whole genome shotgun (WGS) entry which is preliminary data.</text>
</comment>
<sequence>MNLFLKKPILSLITLGILSACATTHKTTQTARSAIEQLLLSEAVIKSLPDELDSPLPIPRGANVILDTSGISEDKDIVRQVLAGWLGKQGYHVMIGWFGEEGYHAQGDIDKATHRIGVIVESFGTEFGETFFGVPPIQSLVIPFATPELAFFKAQYQTGFVKFYFDISEIPSNRFIVSTSPFFAETHYNDYSVLFLISFKRTDLTLPPQVGSFKKAVKVQAIDTPSSEQKK</sequence>
<dbReference type="OrthoDB" id="8558993at2"/>
<gene>
    <name evidence="2" type="ORF">C7H79_00040</name>
</gene>
<keyword evidence="1" id="KW-0732">Signal</keyword>
<dbReference type="RefSeq" id="WP_106705257.1">
    <property type="nucleotide sequence ID" value="NZ_PXXU01000001.1"/>
</dbReference>
<dbReference type="Proteomes" id="UP000241912">
    <property type="component" value="Unassembled WGS sequence"/>
</dbReference>
<reference evidence="2 3" key="1">
    <citation type="submission" date="2018-03" db="EMBL/GenBank/DDBJ databases">
        <title>Draft genome of Nitrosomonas supralitoralis APG5.</title>
        <authorList>
            <person name="Urakawa H."/>
            <person name="Lopez J.V."/>
        </authorList>
    </citation>
    <scope>NUCLEOTIDE SEQUENCE [LARGE SCALE GENOMIC DNA]</scope>
    <source>
        <strain evidence="2 3">APG5</strain>
    </source>
</reference>
<evidence type="ECO:0000313" key="3">
    <source>
        <dbReference type="Proteomes" id="UP000241912"/>
    </source>
</evidence>
<dbReference type="PROSITE" id="PS51257">
    <property type="entry name" value="PROKAR_LIPOPROTEIN"/>
    <property type="match status" value="1"/>
</dbReference>
<keyword evidence="3" id="KW-1185">Reference proteome</keyword>
<dbReference type="EMBL" id="PXXU01000001">
    <property type="protein sequence ID" value="PSJ18873.1"/>
    <property type="molecule type" value="Genomic_DNA"/>
</dbReference>
<evidence type="ECO:0008006" key="4">
    <source>
        <dbReference type="Google" id="ProtNLM"/>
    </source>
</evidence>
<organism evidence="2 3">
    <name type="scientific">Nitrosomonas supralitoralis</name>
    <dbReference type="NCBI Taxonomy" id="2116706"/>
    <lineage>
        <taxon>Bacteria</taxon>
        <taxon>Pseudomonadati</taxon>
        <taxon>Pseudomonadota</taxon>
        <taxon>Betaproteobacteria</taxon>
        <taxon>Nitrosomonadales</taxon>
        <taxon>Nitrosomonadaceae</taxon>
        <taxon>Nitrosomonas</taxon>
    </lineage>
</organism>
<evidence type="ECO:0000313" key="2">
    <source>
        <dbReference type="EMBL" id="PSJ18873.1"/>
    </source>
</evidence>
<accession>A0A2P7NZH5</accession>
<dbReference type="AlphaFoldDB" id="A0A2P7NZH5"/>
<evidence type="ECO:0000256" key="1">
    <source>
        <dbReference type="SAM" id="SignalP"/>
    </source>
</evidence>
<proteinExistence type="predicted"/>
<feature type="chain" id="PRO_5015148385" description="Lipoprotein" evidence="1">
    <location>
        <begin position="23"/>
        <end position="231"/>
    </location>
</feature>
<protein>
    <recommendedName>
        <fullName evidence="4">Lipoprotein</fullName>
    </recommendedName>
</protein>
<feature type="signal peptide" evidence="1">
    <location>
        <begin position="1"/>
        <end position="22"/>
    </location>
</feature>
<name>A0A2P7NZH5_9PROT</name>